<keyword evidence="2" id="KW-1185">Reference proteome</keyword>
<evidence type="ECO:0000313" key="2">
    <source>
        <dbReference type="Proteomes" id="UP000273119"/>
    </source>
</evidence>
<gene>
    <name evidence="1" type="ORF">DWQ67_02625</name>
</gene>
<name>A0A496PMH2_9MICC</name>
<accession>A0A496PMH2</accession>
<organism evidence="1 2">
    <name type="scientific">Galactobacter caseinivorans</name>
    <dbReference type="NCBI Taxonomy" id="2676123"/>
    <lineage>
        <taxon>Bacteria</taxon>
        <taxon>Bacillati</taxon>
        <taxon>Actinomycetota</taxon>
        <taxon>Actinomycetes</taxon>
        <taxon>Micrococcales</taxon>
        <taxon>Micrococcaceae</taxon>
        <taxon>Galactobacter</taxon>
    </lineage>
</organism>
<proteinExistence type="predicted"/>
<reference evidence="1 2" key="1">
    <citation type="submission" date="2018-07" db="EMBL/GenBank/DDBJ databases">
        <title>Arthrobacter sp. nov., isolated from raw cow's milk with high bacterial count.</title>
        <authorList>
            <person name="Hahne J."/>
            <person name="Isele D."/>
            <person name="Lipski A."/>
        </authorList>
    </citation>
    <scope>NUCLEOTIDE SEQUENCE [LARGE SCALE GENOMIC DNA]</scope>
    <source>
        <strain evidence="1 2">JZ R-183</strain>
    </source>
</reference>
<comment type="caution">
    <text evidence="1">The sequence shown here is derived from an EMBL/GenBank/DDBJ whole genome shotgun (WGS) entry which is preliminary data.</text>
</comment>
<sequence>MLDESGYPTTLDPADMQRRLTVLERLTALGAAARSLTGSAIGNGGLRVYGGGSIRVEDGGSLYVDQGNLVLGAGSVRGTALKGQILTDFQSTTSTSFEVSTAWVRSVSITVTRPAWATRTVVSCQAAVNLPVYGAMRGYLTGSGSTLDICTTPRSSRSDSDTSASLAWGGVTTAASITAAIDTRTFFSDTTLTPRRADLQVSCTFMR</sequence>
<dbReference type="RefSeq" id="WP_121484003.1">
    <property type="nucleotide sequence ID" value="NZ_QQXL01000001.1"/>
</dbReference>
<dbReference type="AlphaFoldDB" id="A0A496PMH2"/>
<evidence type="ECO:0000313" key="1">
    <source>
        <dbReference type="EMBL" id="RKW71740.1"/>
    </source>
</evidence>
<protein>
    <submittedName>
        <fullName evidence="1">Uncharacterized protein</fullName>
    </submittedName>
</protein>
<dbReference type="Proteomes" id="UP000273119">
    <property type="component" value="Unassembled WGS sequence"/>
</dbReference>
<dbReference type="EMBL" id="QQXL01000001">
    <property type="protein sequence ID" value="RKW71740.1"/>
    <property type="molecule type" value="Genomic_DNA"/>
</dbReference>